<feature type="region of interest" description="Disordered" evidence="13">
    <location>
        <begin position="149"/>
        <end position="265"/>
    </location>
</feature>
<proteinExistence type="inferred from homology"/>
<evidence type="ECO:0000256" key="1">
    <source>
        <dbReference type="ARBA" id="ARBA00022475"/>
    </source>
</evidence>
<evidence type="ECO:0000256" key="6">
    <source>
        <dbReference type="ARBA" id="ARBA00022967"/>
    </source>
</evidence>
<evidence type="ECO:0000313" key="15">
    <source>
        <dbReference type="EMBL" id="GIJ26282.1"/>
    </source>
</evidence>
<evidence type="ECO:0000256" key="4">
    <source>
        <dbReference type="ARBA" id="ARBA00022723"/>
    </source>
</evidence>
<evidence type="ECO:0000256" key="12">
    <source>
        <dbReference type="HAMAP-Rule" id="MF_01351"/>
    </source>
</evidence>
<comment type="caution">
    <text evidence="15">The sequence shown here is derived from an EMBL/GenBank/DDBJ whole genome shotgun (WGS) entry which is preliminary data.</text>
</comment>
<comment type="catalytic activity">
    <reaction evidence="12">
        <text>a quinone + NADH + 5 H(+)(in) = a quinol + NAD(+) + 4 H(+)(out)</text>
        <dbReference type="Rhea" id="RHEA:57888"/>
        <dbReference type="ChEBI" id="CHEBI:15378"/>
        <dbReference type="ChEBI" id="CHEBI:24646"/>
        <dbReference type="ChEBI" id="CHEBI:57540"/>
        <dbReference type="ChEBI" id="CHEBI:57945"/>
        <dbReference type="ChEBI" id="CHEBI:132124"/>
    </reaction>
</comment>
<gene>
    <name evidence="12" type="primary">nuoI</name>
    <name evidence="15" type="ORF">Vqi01_14440</name>
</gene>
<dbReference type="SUPFAM" id="SSF54862">
    <property type="entry name" value="4Fe-4S ferredoxins"/>
    <property type="match status" value="1"/>
</dbReference>
<comment type="cofactor">
    <cofactor evidence="12">
        <name>[4Fe-4S] cluster</name>
        <dbReference type="ChEBI" id="CHEBI:49883"/>
    </cofactor>
    <text evidence="12">Binds 2 [4Fe-4S] clusters per subunit.</text>
</comment>
<name>A0ABQ4J840_9ACTN</name>
<feature type="binding site" evidence="12">
    <location>
        <position position="115"/>
    </location>
    <ligand>
        <name>[4Fe-4S] cluster</name>
        <dbReference type="ChEBI" id="CHEBI:49883"/>
        <label>1</label>
    </ligand>
</feature>
<feature type="binding site" evidence="12">
    <location>
        <position position="57"/>
    </location>
    <ligand>
        <name>[4Fe-4S] cluster</name>
        <dbReference type="ChEBI" id="CHEBI:49883"/>
        <label>1</label>
    </ligand>
</feature>
<feature type="compositionally biased region" description="Low complexity" evidence="13">
    <location>
        <begin position="170"/>
        <end position="184"/>
    </location>
</feature>
<keyword evidence="1 12" id="KW-1003">Cell membrane</keyword>
<evidence type="ECO:0000256" key="8">
    <source>
        <dbReference type="ARBA" id="ARBA00023014"/>
    </source>
</evidence>
<keyword evidence="6 12" id="KW-1278">Translocase</keyword>
<dbReference type="PROSITE" id="PS00198">
    <property type="entry name" value="4FE4S_FER_1"/>
    <property type="match status" value="1"/>
</dbReference>
<feature type="domain" description="4Fe-4S ferredoxin-type" evidence="14">
    <location>
        <begin position="96"/>
        <end position="125"/>
    </location>
</feature>
<dbReference type="InterPro" id="IPR017900">
    <property type="entry name" value="4Fe4S_Fe_S_CS"/>
</dbReference>
<evidence type="ECO:0000256" key="7">
    <source>
        <dbReference type="ARBA" id="ARBA00023004"/>
    </source>
</evidence>
<dbReference type="HAMAP" id="MF_01351">
    <property type="entry name" value="NDH1_NuoI"/>
    <property type="match status" value="1"/>
</dbReference>
<feature type="binding site" evidence="12">
    <location>
        <position position="60"/>
    </location>
    <ligand>
        <name>[4Fe-4S] cluster</name>
        <dbReference type="ChEBI" id="CHEBI:49883"/>
        <label>1</label>
    </ligand>
</feature>
<keyword evidence="10 12" id="KW-0830">Ubiquinone</keyword>
<evidence type="ECO:0000256" key="3">
    <source>
        <dbReference type="ARBA" id="ARBA00022719"/>
    </source>
</evidence>
<dbReference type="InterPro" id="IPR017896">
    <property type="entry name" value="4Fe4S_Fe-S-bd"/>
</dbReference>
<keyword evidence="16" id="KW-1185">Reference proteome</keyword>
<dbReference type="InterPro" id="IPR010226">
    <property type="entry name" value="NADH_quinone_OxRdtase_chainI"/>
</dbReference>
<sequence>MSERGDAGGVPGSGLVKGLAVTLKTMTRRSTTQQYPDVAPDLPPRSRGVIALLEENCTVCMLCARECPDWCIYIDSHKEEVAVPGAARPRQRNVLDRFDIDFSLCMYCGICVEVCPFDALYWSPEFEYAEYDIKDLLHDKDHLGEWMVTVPPPPAHDRNGEPAKEETAAARKAALPAASAARPTIPAVRPERPSPRRADSSGGTPGSDGDDGTPAPSGSDGDDGTPAPSGSDGGQGTDRGKAGEAGHAPGGAGAAEGGDEEGTRA</sequence>
<evidence type="ECO:0000256" key="5">
    <source>
        <dbReference type="ARBA" id="ARBA00022737"/>
    </source>
</evidence>
<comment type="subunit">
    <text evidence="12">NDH-1 is composed of 14 different subunits. Subunits NuoA, H, J, K, L, M, N constitute the membrane sector of the complex.</text>
</comment>
<dbReference type="EMBL" id="BOPC01000017">
    <property type="protein sequence ID" value="GIJ26282.1"/>
    <property type="molecule type" value="Genomic_DNA"/>
</dbReference>
<keyword evidence="11 12" id="KW-0472">Membrane</keyword>
<reference evidence="15 16" key="1">
    <citation type="submission" date="2021-01" db="EMBL/GenBank/DDBJ databases">
        <title>Whole genome shotgun sequence of Verrucosispora qiuiae NBRC 106684.</title>
        <authorList>
            <person name="Komaki H."/>
            <person name="Tamura T."/>
        </authorList>
    </citation>
    <scope>NUCLEOTIDE SEQUENCE [LARGE SCALE GENOMIC DNA]</scope>
    <source>
        <strain evidence="15 16">NBRC 106684</strain>
    </source>
</reference>
<feature type="binding site" evidence="12">
    <location>
        <position position="67"/>
    </location>
    <ligand>
        <name>[4Fe-4S] cluster</name>
        <dbReference type="ChEBI" id="CHEBI:49883"/>
        <label>2</label>
    </ligand>
</feature>
<evidence type="ECO:0000256" key="10">
    <source>
        <dbReference type="ARBA" id="ARBA00023075"/>
    </source>
</evidence>
<evidence type="ECO:0000256" key="9">
    <source>
        <dbReference type="ARBA" id="ARBA00023027"/>
    </source>
</evidence>
<feature type="compositionally biased region" description="Low complexity" evidence="13">
    <location>
        <begin position="212"/>
        <end position="230"/>
    </location>
</feature>
<evidence type="ECO:0000313" key="16">
    <source>
        <dbReference type="Proteomes" id="UP000653076"/>
    </source>
</evidence>
<organism evidence="15 16">
    <name type="scientific">Micromonospora qiuiae</name>
    <dbReference type="NCBI Taxonomy" id="502268"/>
    <lineage>
        <taxon>Bacteria</taxon>
        <taxon>Bacillati</taxon>
        <taxon>Actinomycetota</taxon>
        <taxon>Actinomycetes</taxon>
        <taxon>Micromonosporales</taxon>
        <taxon>Micromonosporaceae</taxon>
        <taxon>Micromonospora</taxon>
    </lineage>
</organism>
<keyword evidence="8 12" id="KW-0411">Iron-sulfur</keyword>
<evidence type="ECO:0000256" key="11">
    <source>
        <dbReference type="ARBA" id="ARBA00023136"/>
    </source>
</evidence>
<evidence type="ECO:0000256" key="13">
    <source>
        <dbReference type="SAM" id="MobiDB-lite"/>
    </source>
</evidence>
<feature type="domain" description="4Fe-4S ferredoxin-type" evidence="14">
    <location>
        <begin position="48"/>
        <end position="77"/>
    </location>
</feature>
<comment type="similarity">
    <text evidence="12">Belongs to the complex I 23 kDa subunit family.</text>
</comment>
<feature type="binding site" evidence="12">
    <location>
        <position position="111"/>
    </location>
    <ligand>
        <name>[4Fe-4S] cluster</name>
        <dbReference type="ChEBI" id="CHEBI:49883"/>
        <label>2</label>
    </ligand>
</feature>
<evidence type="ECO:0000256" key="2">
    <source>
        <dbReference type="ARBA" id="ARBA00022485"/>
    </source>
</evidence>
<keyword evidence="3 12" id="KW-0874">Quinone</keyword>
<feature type="compositionally biased region" description="Basic and acidic residues" evidence="13">
    <location>
        <begin position="155"/>
        <end position="169"/>
    </location>
</feature>
<dbReference type="Gene3D" id="3.30.70.3270">
    <property type="match status" value="1"/>
</dbReference>
<keyword evidence="2 12" id="KW-0004">4Fe-4S</keyword>
<dbReference type="PANTHER" id="PTHR10849:SF24">
    <property type="entry name" value="NADH-QUINONE OXIDOREDUCTASE SUBUNIT I 2"/>
    <property type="match status" value="1"/>
</dbReference>
<evidence type="ECO:0000259" key="14">
    <source>
        <dbReference type="PROSITE" id="PS51379"/>
    </source>
</evidence>
<protein>
    <recommendedName>
        <fullName evidence="12">NADH-quinone oxidoreductase subunit I</fullName>
        <ecNumber evidence="12">7.1.1.-</ecNumber>
    </recommendedName>
    <alternativeName>
        <fullName evidence="12">NADH dehydrogenase I subunit I</fullName>
    </alternativeName>
    <alternativeName>
        <fullName evidence="12">NDH-1 subunit I</fullName>
    </alternativeName>
</protein>
<dbReference type="PROSITE" id="PS51379">
    <property type="entry name" value="4FE4S_FER_2"/>
    <property type="match status" value="2"/>
</dbReference>
<dbReference type="EC" id="7.1.1.-" evidence="12"/>
<comment type="subcellular location">
    <subcellularLocation>
        <location evidence="12">Cell membrane</location>
        <topology evidence="12">Peripheral membrane protein</topology>
    </subcellularLocation>
</comment>
<feature type="compositionally biased region" description="Basic and acidic residues" evidence="13">
    <location>
        <begin position="189"/>
        <end position="199"/>
    </location>
</feature>
<keyword evidence="4 12" id="KW-0479">Metal-binding</keyword>
<keyword evidence="9 12" id="KW-0520">NAD</keyword>
<dbReference type="Pfam" id="PF00037">
    <property type="entry name" value="Fer4"/>
    <property type="match status" value="1"/>
</dbReference>
<accession>A0ABQ4J840</accession>
<dbReference type="Proteomes" id="UP000653076">
    <property type="component" value="Unassembled WGS sequence"/>
</dbReference>
<feature type="binding site" evidence="12">
    <location>
        <position position="108"/>
    </location>
    <ligand>
        <name>[4Fe-4S] cluster</name>
        <dbReference type="ChEBI" id="CHEBI:49883"/>
        <label>2</label>
    </ligand>
</feature>
<keyword evidence="7 12" id="KW-0408">Iron</keyword>
<dbReference type="PANTHER" id="PTHR10849">
    <property type="entry name" value="NADH DEHYDROGENASE UBIQUINONE IRON-SULFUR PROTEIN 8, MITOCHONDRIAL"/>
    <property type="match status" value="1"/>
</dbReference>
<feature type="binding site" evidence="12">
    <location>
        <position position="105"/>
    </location>
    <ligand>
        <name>[4Fe-4S] cluster</name>
        <dbReference type="ChEBI" id="CHEBI:49883"/>
        <label>2</label>
    </ligand>
</feature>
<keyword evidence="5" id="KW-0677">Repeat</keyword>
<feature type="binding site" evidence="12">
    <location>
        <position position="63"/>
    </location>
    <ligand>
        <name>[4Fe-4S] cluster</name>
        <dbReference type="ChEBI" id="CHEBI:49883"/>
        <label>1</label>
    </ligand>
</feature>
<comment type="function">
    <text evidence="12">NDH-1 shuttles electrons from NADH, via FMN and iron-sulfur (Fe-S) centers, to quinones in the respiratory chain. The immediate electron acceptor for the enzyme in this species is believed to be ubiquinone. Couples the redox reaction to proton translocation (for every two electrons transferred, four hydrogen ions are translocated across the cytoplasmic membrane), and thus conserves the redox energy in a proton gradient.</text>
</comment>